<dbReference type="Proteomes" id="UP000663836">
    <property type="component" value="Unassembled WGS sequence"/>
</dbReference>
<evidence type="ECO:0000313" key="3">
    <source>
        <dbReference type="EMBL" id="CAF1401228.1"/>
    </source>
</evidence>
<dbReference type="InterPro" id="IPR000157">
    <property type="entry name" value="TIR_dom"/>
</dbReference>
<comment type="caution">
    <text evidence="4">The sequence shown here is derived from an EMBL/GenBank/DDBJ whole genome shotgun (WGS) entry which is preliminary data.</text>
</comment>
<feature type="domain" description="TIR" evidence="2">
    <location>
        <begin position="554"/>
        <end position="683"/>
    </location>
</feature>
<evidence type="ECO:0000259" key="2">
    <source>
        <dbReference type="PROSITE" id="PS50104"/>
    </source>
</evidence>
<protein>
    <recommendedName>
        <fullName evidence="2">TIR domain-containing protein</fullName>
    </recommendedName>
</protein>
<dbReference type="PANTHER" id="PTHR46270:SF2">
    <property type="entry name" value="TIR DOMAIN-CONTAINING PROTEIN"/>
    <property type="match status" value="1"/>
</dbReference>
<dbReference type="InterPro" id="IPR035897">
    <property type="entry name" value="Toll_tir_struct_dom_sf"/>
</dbReference>
<proteinExistence type="predicted"/>
<dbReference type="Gene3D" id="3.40.50.10140">
    <property type="entry name" value="Toll/interleukin-1 receptor homology (TIR) domain"/>
    <property type="match status" value="1"/>
</dbReference>
<dbReference type="EMBL" id="CAJOBD010003680">
    <property type="protein sequence ID" value="CAF3961216.1"/>
    <property type="molecule type" value="Genomic_DNA"/>
</dbReference>
<evidence type="ECO:0000313" key="4">
    <source>
        <dbReference type="EMBL" id="CAF3961216.1"/>
    </source>
</evidence>
<feature type="region of interest" description="Disordered" evidence="1">
    <location>
        <begin position="689"/>
        <end position="722"/>
    </location>
</feature>
<evidence type="ECO:0000313" key="5">
    <source>
        <dbReference type="Proteomes" id="UP000663836"/>
    </source>
</evidence>
<evidence type="ECO:0000256" key="1">
    <source>
        <dbReference type="SAM" id="MobiDB-lite"/>
    </source>
</evidence>
<dbReference type="SUPFAM" id="SSF52200">
    <property type="entry name" value="Toll/Interleukin receptor TIR domain"/>
    <property type="match status" value="1"/>
</dbReference>
<accession>A0A819L9F4</accession>
<dbReference type="Proteomes" id="UP000663864">
    <property type="component" value="Unassembled WGS sequence"/>
</dbReference>
<dbReference type="PANTHER" id="PTHR46270">
    <property type="entry name" value="ARMADILLO-TYPE FOLD-RELATED"/>
    <property type="match status" value="1"/>
</dbReference>
<dbReference type="PROSITE" id="PS50104">
    <property type="entry name" value="TIR"/>
    <property type="match status" value="1"/>
</dbReference>
<organism evidence="4 5">
    <name type="scientific">Rotaria sordida</name>
    <dbReference type="NCBI Taxonomy" id="392033"/>
    <lineage>
        <taxon>Eukaryota</taxon>
        <taxon>Metazoa</taxon>
        <taxon>Spiralia</taxon>
        <taxon>Gnathifera</taxon>
        <taxon>Rotifera</taxon>
        <taxon>Eurotatoria</taxon>
        <taxon>Bdelloidea</taxon>
        <taxon>Philodinida</taxon>
        <taxon>Philodinidae</taxon>
        <taxon>Rotaria</taxon>
    </lineage>
</organism>
<name>A0A819L9F4_9BILA</name>
<dbReference type="Gene3D" id="1.25.10.10">
    <property type="entry name" value="Leucine-rich Repeat Variant"/>
    <property type="match status" value="1"/>
</dbReference>
<dbReference type="GO" id="GO:0007165">
    <property type="term" value="P:signal transduction"/>
    <property type="evidence" value="ECO:0007669"/>
    <property type="project" value="InterPro"/>
</dbReference>
<sequence>MTERKQALQWNELQKQAKGALDVWKRRNNQISFSSLSTLVDKDIDEQVFLNEYLSKELCEILKYWHDNRSMDQNQQDKFRKYSQYLLNFTKNNAEATQWLNQQVKLTDLAKKCADNIASHGYYLDIEGTEDPNLQSFDWLIQAYTNTECDQLIDIIVRCISNRFYTKTLYNLGDVNMSILTVTQQFLLITCPDYILTCDTDKSHCQNLLKHMVPHYDELFTHFLPNIEQWTDTVVLCLLYPIRFILSDLNVLSLEEKCHIQEALLTILQKQSFADPNIEEERITLVDSAITILLDLVHSDPKILSQLKKQTNDDNKLLEVLKQFSNDNRNEKIRLHAYELLSLLVPEEEFVTANDAAKVTELFVKVFNEALEEGKDRTAENLMQGLKDLVHSDDIKQEIVEQDALPSIIEYTKKAMNDPAPLEVAYALSFNVDAKKAFSEDRDFVDHVEKLRQSDNKDVANAAHGVIWKLEDEEKFMKEAEEKKSKEQLTEKLKEVASNEQKSEKTVDDEKKPKEATDDSKKTKEATSDEKKSKEKAVAEEKPKEEAADEEKPQQYDMMISYCWAQKDLCHQINDRLEKDGYSVWLDRDEMRGSIVESMAEAVENSRVILLCMSSNYKMSTNCQAEAEYAFNRKRKIIPLKVEKDYTPDGWLGFMAGSKIYIDFADKEDEEFDKAYELLIAEIKRQDLDEAATNEQEKSADTSSTKPEPEPVPEEIEPEPIQTREYLTMSSAMMWTKENVNEFLVDNELQPLVPLCKSMDGATLMEFHQHCQTLPTEMYSLVNKSKEESPVSLDIFFRFICKMKQYLPPPKPPAPIFFRYHFVYQNQS</sequence>
<dbReference type="SUPFAM" id="SSF48371">
    <property type="entry name" value="ARM repeat"/>
    <property type="match status" value="1"/>
</dbReference>
<dbReference type="SMART" id="SM00255">
    <property type="entry name" value="TIR"/>
    <property type="match status" value="1"/>
</dbReference>
<dbReference type="AlphaFoldDB" id="A0A819L9F4"/>
<gene>
    <name evidence="4" type="ORF">JBS370_LOCUS24102</name>
    <name evidence="3" type="ORF">ZHD862_LOCUS33143</name>
</gene>
<dbReference type="InterPro" id="IPR011989">
    <property type="entry name" value="ARM-like"/>
</dbReference>
<dbReference type="EMBL" id="CAJNOT010003819">
    <property type="protein sequence ID" value="CAF1401228.1"/>
    <property type="molecule type" value="Genomic_DNA"/>
</dbReference>
<dbReference type="InterPro" id="IPR016024">
    <property type="entry name" value="ARM-type_fold"/>
</dbReference>
<reference evidence="4" key="1">
    <citation type="submission" date="2021-02" db="EMBL/GenBank/DDBJ databases">
        <authorList>
            <person name="Nowell W R."/>
        </authorList>
    </citation>
    <scope>NUCLEOTIDE SEQUENCE</scope>
</reference>
<dbReference type="Pfam" id="PF13676">
    <property type="entry name" value="TIR_2"/>
    <property type="match status" value="1"/>
</dbReference>
<feature type="region of interest" description="Disordered" evidence="1">
    <location>
        <begin position="479"/>
        <end position="553"/>
    </location>
</feature>